<dbReference type="AlphaFoldDB" id="A0A450U5D4"/>
<sequence>MRIECQSRTYSDFHEEGSTAPILKEEFHACWRKFGKTTFTDSPEERRKSFRFQKKPECKGWFPDSEKCFPARTTYMLRYKTTSEYGSWIPFQIFSGSQEKGKSSADAERLTRIEISITDLASRDKTTITRALYRKENSHVTEE</sequence>
<proteinExistence type="predicted"/>
<accession>A0A450U5D4</accession>
<name>A0A450U5D4_9GAMM</name>
<dbReference type="EMBL" id="CAADFF010000003">
    <property type="protein sequence ID" value="VFJ86389.1"/>
    <property type="molecule type" value="Genomic_DNA"/>
</dbReference>
<protein>
    <submittedName>
        <fullName evidence="1">Uncharacterized protein</fullName>
    </submittedName>
</protein>
<organism evidence="1">
    <name type="scientific">Candidatus Kentrum sp. LFY</name>
    <dbReference type="NCBI Taxonomy" id="2126342"/>
    <lineage>
        <taxon>Bacteria</taxon>
        <taxon>Pseudomonadati</taxon>
        <taxon>Pseudomonadota</taxon>
        <taxon>Gammaproteobacteria</taxon>
        <taxon>Candidatus Kentrum</taxon>
    </lineage>
</organism>
<evidence type="ECO:0000313" key="1">
    <source>
        <dbReference type="EMBL" id="VFJ86389.1"/>
    </source>
</evidence>
<gene>
    <name evidence="1" type="ORF">BECKLFY1418B_GA0070995_10035</name>
</gene>
<reference evidence="1" key="1">
    <citation type="submission" date="2019-02" db="EMBL/GenBank/DDBJ databases">
        <authorList>
            <person name="Gruber-Vodicka R. H."/>
            <person name="Seah K. B. B."/>
        </authorList>
    </citation>
    <scope>NUCLEOTIDE SEQUENCE</scope>
    <source>
        <strain evidence="1">BECK_M7</strain>
    </source>
</reference>